<accession>L7TAY7</accession>
<dbReference type="EMBL" id="JX292986">
    <property type="protein sequence ID" value="AGC30595.1"/>
    <property type="molecule type" value="Genomic_DNA"/>
</dbReference>
<reference evidence="1" key="1">
    <citation type="journal article" date="2012" name="PLoS ONE">
        <title>Diverged Alleles of the Anopheles gambiae Leucine-Rich Repeat Gene APL1A Display Distinct Protective Profiles against Plasmodium falciparum.</title>
        <authorList>
            <person name="Holm I."/>
            <person name="Lavazec C."/>
            <person name="Garnier T."/>
            <person name="Mitri C."/>
            <person name="Riehle M.M."/>
            <person name="Bischoff E."/>
            <person name="Brito-Fravallo E."/>
            <person name="Takashima E."/>
            <person name="Thiery I."/>
            <person name="Zettor A."/>
            <person name="Petres S."/>
            <person name="Bourgouin C."/>
            <person name="Vernick K.D."/>
            <person name="Eiglmeier K."/>
        </authorList>
    </citation>
    <scope>NUCLEOTIDE SEQUENCE</scope>
    <source>
        <strain evidence="1">Ngousso</strain>
    </source>
</reference>
<dbReference type="HOGENOM" id="CLU_022836_0_0_1"/>
<organism evidence="1">
    <name type="scientific">Anopheles gambiae</name>
    <name type="common">African malaria mosquito</name>
    <dbReference type="NCBI Taxonomy" id="7165"/>
    <lineage>
        <taxon>Eukaryota</taxon>
        <taxon>Metazoa</taxon>
        <taxon>Ecdysozoa</taxon>
        <taxon>Arthropoda</taxon>
        <taxon>Hexapoda</taxon>
        <taxon>Insecta</taxon>
        <taxon>Pterygota</taxon>
        <taxon>Neoptera</taxon>
        <taxon>Endopterygota</taxon>
        <taxon>Diptera</taxon>
        <taxon>Nematocera</taxon>
        <taxon>Culicoidea</taxon>
        <taxon>Culicidae</taxon>
        <taxon>Anophelinae</taxon>
        <taxon>Anopheles</taxon>
    </lineage>
</organism>
<evidence type="ECO:0000313" key="1">
    <source>
        <dbReference type="EMBL" id="AGC30595.1"/>
    </source>
</evidence>
<dbReference type="AlphaFoldDB" id="L7TAY7"/>
<name>L7TAY7_ANOGA</name>
<protein>
    <submittedName>
        <fullName evidence="1">APL1B</fullName>
    </submittedName>
</protein>
<sequence length="21" mass="2294">MCWLRAVSLISMIFSASTYGG</sequence>
<proteinExistence type="predicted"/>
<gene>
    <name evidence="1" type="primary">APL1B</name>
</gene>